<name>A0ABU0XEY3_9MICO</name>
<reference evidence="1 2" key="1">
    <citation type="submission" date="2023-08" db="EMBL/GenBank/DDBJ databases">
        <title>Microbacterium sp. nov., isolated from a waste landfill.</title>
        <authorList>
            <person name="Wen W."/>
        </authorList>
    </citation>
    <scope>NUCLEOTIDE SEQUENCE [LARGE SCALE GENOMIC DNA]</scope>
    <source>
        <strain evidence="1 2">ASV81</strain>
    </source>
</reference>
<comment type="caution">
    <text evidence="1">The sequence shown here is derived from an EMBL/GenBank/DDBJ whole genome shotgun (WGS) entry which is preliminary data.</text>
</comment>
<dbReference type="Proteomes" id="UP001230289">
    <property type="component" value="Unassembled WGS sequence"/>
</dbReference>
<evidence type="ECO:0000313" key="1">
    <source>
        <dbReference type="EMBL" id="MDQ4213183.1"/>
    </source>
</evidence>
<keyword evidence="2" id="KW-1185">Reference proteome</keyword>
<protein>
    <submittedName>
        <fullName evidence="1">Uncharacterized protein</fullName>
    </submittedName>
</protein>
<proteinExistence type="predicted"/>
<dbReference type="RefSeq" id="WP_308488118.1">
    <property type="nucleotide sequence ID" value="NZ_JAVFCB010000002.1"/>
</dbReference>
<accession>A0ABU0XEY3</accession>
<organism evidence="1 2">
    <name type="scientific">Microbacterium capsulatum</name>
    <dbReference type="NCBI Taxonomy" id="3041921"/>
    <lineage>
        <taxon>Bacteria</taxon>
        <taxon>Bacillati</taxon>
        <taxon>Actinomycetota</taxon>
        <taxon>Actinomycetes</taxon>
        <taxon>Micrococcales</taxon>
        <taxon>Microbacteriaceae</taxon>
        <taxon>Microbacterium</taxon>
    </lineage>
</organism>
<gene>
    <name evidence="1" type="ORF">RBR11_04575</name>
</gene>
<evidence type="ECO:0000313" key="2">
    <source>
        <dbReference type="Proteomes" id="UP001230289"/>
    </source>
</evidence>
<sequence>MVPSSPFEALGAHAADARDLVIEVVQARHALAADAHEAAATRYTFGFGGQWRDLLEDTYEAFKDRGFQAHRLVPAGYRLPIVNGGLVFAWRVPAAADVESGFATSKTRMSGFFARRPVEMFGQSFIEGGGETRNASEQDELERMILAAGEFMPVVLVMVHSTPRSLNAIDWAVAEYTGGAVHLHCEETIWKPEFVAASAADDVESFDSGTPVVPSLELQVQDRTSDA</sequence>
<dbReference type="EMBL" id="JAVFCB010000002">
    <property type="protein sequence ID" value="MDQ4213183.1"/>
    <property type="molecule type" value="Genomic_DNA"/>
</dbReference>